<dbReference type="EMBL" id="SMBI01000023">
    <property type="protein sequence ID" value="TCU14229.1"/>
    <property type="molecule type" value="Genomic_DNA"/>
</dbReference>
<dbReference type="PANTHER" id="PTHR33387:SF3">
    <property type="entry name" value="DUF985 DOMAIN-CONTAINING PROTEIN"/>
    <property type="match status" value="1"/>
</dbReference>
<reference evidence="3 4" key="1">
    <citation type="submission" date="2019-03" db="EMBL/GenBank/DDBJ databases">
        <title>Genomic Encyclopedia of Type Strains, Phase IV (KMG-V): Genome sequencing to study the core and pangenomes of soil and plant-associated prokaryotes.</title>
        <authorList>
            <person name="Whitman W."/>
        </authorList>
    </citation>
    <scope>NUCLEOTIDE SEQUENCE [LARGE SCALE GENOMIC DNA]</scope>
    <source>
        <strain evidence="3 4">FB403</strain>
    </source>
</reference>
<dbReference type="InterPro" id="IPR011051">
    <property type="entry name" value="RmlC_Cupin_sf"/>
</dbReference>
<feature type="region of interest" description="Disordered" evidence="1">
    <location>
        <begin position="132"/>
        <end position="204"/>
    </location>
</feature>
<gene>
    <name evidence="3" type="ORF">EV131_12346</name>
</gene>
<dbReference type="Gene3D" id="2.60.120.10">
    <property type="entry name" value="Jelly Rolls"/>
    <property type="match status" value="1"/>
</dbReference>
<proteinExistence type="predicted"/>
<dbReference type="SUPFAM" id="SSF51182">
    <property type="entry name" value="RmlC-like cupins"/>
    <property type="match status" value="1"/>
</dbReference>
<dbReference type="InterPro" id="IPR009327">
    <property type="entry name" value="Cupin_DUF985"/>
</dbReference>
<accession>A0AAX2QCB2</accession>
<dbReference type="CDD" id="cd06121">
    <property type="entry name" value="cupin_YML079wp"/>
    <property type="match status" value="1"/>
</dbReference>
<name>A0AAX2QCB2_9HYPH</name>
<dbReference type="Pfam" id="PF06172">
    <property type="entry name" value="Cupin_5"/>
    <property type="match status" value="1"/>
</dbReference>
<dbReference type="InterPro" id="IPR014710">
    <property type="entry name" value="RmlC-like_jellyroll"/>
</dbReference>
<evidence type="ECO:0000259" key="2">
    <source>
        <dbReference type="Pfam" id="PF06172"/>
    </source>
</evidence>
<evidence type="ECO:0000313" key="4">
    <source>
        <dbReference type="Proteomes" id="UP000295021"/>
    </source>
</evidence>
<sequence length="204" mass="22366">MDVTVQQIKEILGLEPHPEGGAYIETFRDNKAEPQVFKRGHSTAIYFLLEKGEVSAWHRVKDASEVWHYYGGAPLELSIASGKEPATTQTLGMDIANGQRPQAVVPAGHWQMAKVWVTGHCSAALSLRASTSPSSNWLNPAGSPDFSSAACPRPQARRMQRSAHRPLGMKTGTVDLPEGCGDHGAYQNEQSVRFEPVRPMNHRP</sequence>
<evidence type="ECO:0000313" key="3">
    <source>
        <dbReference type="EMBL" id="TCU14229.1"/>
    </source>
</evidence>
<comment type="caution">
    <text evidence="3">The sequence shown here is derived from an EMBL/GenBank/DDBJ whole genome shotgun (WGS) entry which is preliminary data.</text>
</comment>
<feature type="domain" description="DUF985" evidence="2">
    <location>
        <begin position="8"/>
        <end position="115"/>
    </location>
</feature>
<evidence type="ECO:0000256" key="1">
    <source>
        <dbReference type="SAM" id="MobiDB-lite"/>
    </source>
</evidence>
<dbReference type="AlphaFoldDB" id="A0AAX2QCB2"/>
<dbReference type="InterPro" id="IPR039935">
    <property type="entry name" value="YML079W-like"/>
</dbReference>
<dbReference type="PANTHER" id="PTHR33387">
    <property type="entry name" value="RMLC-LIKE JELLY ROLL FOLD PROTEIN"/>
    <property type="match status" value="1"/>
</dbReference>
<protein>
    <submittedName>
        <fullName evidence="3">Cupin superfamily protein DUF985</fullName>
    </submittedName>
</protein>
<feature type="compositionally biased region" description="Basic residues" evidence="1">
    <location>
        <begin position="155"/>
        <end position="164"/>
    </location>
</feature>
<organism evidence="3 4">
    <name type="scientific">Rhizobium laguerreae</name>
    <dbReference type="NCBI Taxonomy" id="1076926"/>
    <lineage>
        <taxon>Bacteria</taxon>
        <taxon>Pseudomonadati</taxon>
        <taxon>Pseudomonadota</taxon>
        <taxon>Alphaproteobacteria</taxon>
        <taxon>Hyphomicrobiales</taxon>
        <taxon>Rhizobiaceae</taxon>
        <taxon>Rhizobium/Agrobacterium group</taxon>
        <taxon>Rhizobium</taxon>
    </lineage>
</organism>
<dbReference type="Proteomes" id="UP000295021">
    <property type="component" value="Unassembled WGS sequence"/>
</dbReference>